<feature type="binding site" evidence="10">
    <location>
        <position position="177"/>
    </location>
    <ligand>
        <name>substrate</name>
    </ligand>
</feature>
<dbReference type="GO" id="GO:0005737">
    <property type="term" value="C:cytoplasm"/>
    <property type="evidence" value="ECO:0007669"/>
    <property type="project" value="InterPro"/>
</dbReference>
<organism evidence="12 13">
    <name type="scientific">Halomonas heilongjiangensis</name>
    <dbReference type="NCBI Taxonomy" id="1387883"/>
    <lineage>
        <taxon>Bacteria</taxon>
        <taxon>Pseudomonadati</taxon>
        <taxon>Pseudomonadota</taxon>
        <taxon>Gammaproteobacteria</taxon>
        <taxon>Oceanospirillales</taxon>
        <taxon>Halomonadaceae</taxon>
        <taxon>Halomonas</taxon>
    </lineage>
</organism>
<comment type="pathway">
    <text evidence="10">Glycolipid biosynthesis; lipid IV(A) biosynthesis; lipid IV(A) from (3R)-3-hydroxytetradecanoyl-[acyl-carrier-protein] and UDP-N-acetyl-alpha-D-glucosamine: step 4/6.</text>
</comment>
<proteinExistence type="inferred from homology"/>
<comment type="cofactor">
    <cofactor evidence="10">
        <name>Mn(2+)</name>
        <dbReference type="ChEBI" id="CHEBI:29035"/>
    </cofactor>
    <text evidence="10">Binds 2 Mn(2+) ions per subunit in a binuclear metal center.</text>
</comment>
<keyword evidence="5 10" id="KW-0479">Metal-binding</keyword>
<evidence type="ECO:0000313" key="13">
    <source>
        <dbReference type="Proteomes" id="UP000235346"/>
    </source>
</evidence>
<keyword evidence="7 10" id="KW-0443">Lipid metabolism</keyword>
<dbReference type="Pfam" id="PF00149">
    <property type="entry name" value="Metallophos"/>
    <property type="match status" value="1"/>
</dbReference>
<evidence type="ECO:0000256" key="1">
    <source>
        <dbReference type="ARBA" id="ARBA00022475"/>
    </source>
</evidence>
<keyword evidence="8 10" id="KW-0472">Membrane</keyword>
<dbReference type="EMBL" id="PNRE01000049">
    <property type="protein sequence ID" value="PMR69327.1"/>
    <property type="molecule type" value="Genomic_DNA"/>
</dbReference>
<feature type="binding site" evidence="10">
    <location>
        <position position="207"/>
    </location>
    <ligand>
        <name>Mn(2+)</name>
        <dbReference type="ChEBI" id="CHEBI:29035"/>
        <label>1</label>
    </ligand>
</feature>
<dbReference type="GO" id="GO:0009245">
    <property type="term" value="P:lipid A biosynthetic process"/>
    <property type="evidence" value="ECO:0007669"/>
    <property type="project" value="UniProtKB-UniRule"/>
</dbReference>
<dbReference type="UniPathway" id="UPA00359">
    <property type="reaction ID" value="UER00480"/>
</dbReference>
<dbReference type="RefSeq" id="WP_102627952.1">
    <property type="nucleotide sequence ID" value="NZ_PDOH01000021.1"/>
</dbReference>
<feature type="binding site" evidence="10">
    <location>
        <position position="124"/>
    </location>
    <ligand>
        <name>Mn(2+)</name>
        <dbReference type="ChEBI" id="CHEBI:29035"/>
        <label>2</label>
    </ligand>
</feature>
<keyword evidence="4 10" id="KW-0441">Lipid A biosynthesis</keyword>
<evidence type="ECO:0000256" key="5">
    <source>
        <dbReference type="ARBA" id="ARBA00022723"/>
    </source>
</evidence>
<dbReference type="PANTHER" id="PTHR34990">
    <property type="entry name" value="UDP-2,3-DIACYLGLUCOSAMINE HYDROLASE-RELATED"/>
    <property type="match status" value="1"/>
</dbReference>
<evidence type="ECO:0000256" key="8">
    <source>
        <dbReference type="ARBA" id="ARBA00023136"/>
    </source>
</evidence>
<evidence type="ECO:0000256" key="7">
    <source>
        <dbReference type="ARBA" id="ARBA00023098"/>
    </source>
</evidence>
<evidence type="ECO:0000256" key="6">
    <source>
        <dbReference type="ARBA" id="ARBA00022801"/>
    </source>
</evidence>
<comment type="function">
    <text evidence="10">Hydrolyzes the pyrophosphate bond of UDP-2,3-diacylglucosamine to yield 2,3-diacylglucosamine 1-phosphate (lipid X) and UMP by catalyzing the attack of water at the alpha-P atom. Involved in the biosynthesis of lipid A, a phosphorylated glycolipid that anchors the lipopolysaccharide to the outer membrane of the cell.</text>
</comment>
<comment type="subcellular location">
    <subcellularLocation>
        <location evidence="10">Cell inner membrane</location>
        <topology evidence="10">Peripheral membrane protein</topology>
        <orientation evidence="10">Cytoplasmic side</orientation>
    </subcellularLocation>
</comment>
<protein>
    <recommendedName>
        <fullName evidence="10">UDP-2,3-diacylglucosamine hydrolase</fullName>
        <ecNumber evidence="10">3.6.1.54</ecNumber>
    </recommendedName>
    <alternativeName>
        <fullName evidence="10">UDP-2,3-diacylglucosamine diphosphatase</fullName>
    </alternativeName>
</protein>
<dbReference type="GO" id="GO:0019897">
    <property type="term" value="C:extrinsic component of plasma membrane"/>
    <property type="evidence" value="ECO:0007669"/>
    <property type="project" value="UniProtKB-UniRule"/>
</dbReference>
<evidence type="ECO:0000256" key="4">
    <source>
        <dbReference type="ARBA" id="ARBA00022556"/>
    </source>
</evidence>
<feature type="binding site" evidence="10">
    <location>
        <position position="89"/>
    </location>
    <ligand>
        <name>Mn(2+)</name>
        <dbReference type="ChEBI" id="CHEBI:29035"/>
        <label>2</label>
    </ligand>
</feature>
<name>A0A2N7TMB2_9GAMM</name>
<feature type="binding site" evidence="10">
    <location>
        <position position="8"/>
    </location>
    <ligand>
        <name>Mn(2+)</name>
        <dbReference type="ChEBI" id="CHEBI:29035"/>
        <label>1</label>
    </ligand>
</feature>
<reference evidence="12 13" key="1">
    <citation type="submission" date="2018-01" db="EMBL/GenBank/DDBJ databases">
        <title>Halomonas endophytica sp. nov., isolated from storage liquid in the stems of Populus euphratica.</title>
        <authorList>
            <person name="Chen C."/>
        </authorList>
    </citation>
    <scope>NUCLEOTIDE SEQUENCE [LARGE SCALE GENOMIC DNA]</scope>
    <source>
        <strain evidence="12 13">DSM 26881</strain>
    </source>
</reference>
<feature type="binding site" evidence="10">
    <location>
        <position position="205"/>
    </location>
    <ligand>
        <name>substrate</name>
    </ligand>
</feature>
<keyword evidence="1 10" id="KW-1003">Cell membrane</keyword>
<keyword evidence="6 10" id="KW-0378">Hydrolase</keyword>
<keyword evidence="13" id="KW-1185">Reference proteome</keyword>
<feature type="domain" description="Calcineurin-like phosphoesterase" evidence="11">
    <location>
        <begin position="1"/>
        <end position="209"/>
    </location>
</feature>
<feature type="binding site" evidence="10">
    <location>
        <position position="41"/>
    </location>
    <ligand>
        <name>Mn(2+)</name>
        <dbReference type="ChEBI" id="CHEBI:29035"/>
        <label>1</label>
    </ligand>
</feature>
<dbReference type="NCBIfam" id="NF003743">
    <property type="entry name" value="PRK05340.1"/>
    <property type="match status" value="1"/>
</dbReference>
<dbReference type="NCBIfam" id="TIGR01854">
    <property type="entry name" value="lipid_A_lpxH"/>
    <property type="match status" value="1"/>
</dbReference>
<dbReference type="InterPro" id="IPR029052">
    <property type="entry name" value="Metallo-depent_PP-like"/>
</dbReference>
<dbReference type="InterPro" id="IPR010138">
    <property type="entry name" value="UDP-diacylglucosamine_Hdrlase"/>
</dbReference>
<dbReference type="InterPro" id="IPR043461">
    <property type="entry name" value="LpxH-like"/>
</dbReference>
<keyword evidence="9 10" id="KW-0464">Manganese</keyword>
<dbReference type="CDD" id="cd07398">
    <property type="entry name" value="MPP_YbbF-LpxH"/>
    <property type="match status" value="1"/>
</dbReference>
<evidence type="ECO:0000256" key="10">
    <source>
        <dbReference type="HAMAP-Rule" id="MF_00575"/>
    </source>
</evidence>
<dbReference type="SUPFAM" id="SSF56300">
    <property type="entry name" value="Metallo-dependent phosphatases"/>
    <property type="match status" value="1"/>
</dbReference>
<evidence type="ECO:0000313" key="12">
    <source>
        <dbReference type="EMBL" id="PMR69327.1"/>
    </source>
</evidence>
<dbReference type="PANTHER" id="PTHR34990:SF1">
    <property type="entry name" value="UDP-2,3-DIACYLGLUCOSAMINE HYDROLASE"/>
    <property type="match status" value="1"/>
</dbReference>
<evidence type="ECO:0000256" key="2">
    <source>
        <dbReference type="ARBA" id="ARBA00022516"/>
    </source>
</evidence>
<gene>
    <name evidence="10" type="primary">lpxH</name>
    <name evidence="12" type="ORF">C1H66_11110</name>
</gene>
<feature type="binding site" evidence="10">
    <location>
        <position position="10"/>
    </location>
    <ligand>
        <name>Mn(2+)</name>
        <dbReference type="ChEBI" id="CHEBI:29035"/>
        <label>1</label>
    </ligand>
</feature>
<dbReference type="GO" id="GO:0008758">
    <property type="term" value="F:UDP-2,3-diacylglucosamine hydrolase activity"/>
    <property type="evidence" value="ECO:0007669"/>
    <property type="project" value="UniProtKB-UniRule"/>
</dbReference>
<comment type="catalytic activity">
    <reaction evidence="10">
        <text>UDP-2-N,3-O-bis[(3R)-3-hydroxytetradecanoyl]-alpha-D-glucosamine + H2O = 2-N,3-O-bis[(3R)-3-hydroxytetradecanoyl]-alpha-D-glucosaminyl 1-phosphate + UMP + 2 H(+)</text>
        <dbReference type="Rhea" id="RHEA:25213"/>
        <dbReference type="ChEBI" id="CHEBI:15377"/>
        <dbReference type="ChEBI" id="CHEBI:15378"/>
        <dbReference type="ChEBI" id="CHEBI:57865"/>
        <dbReference type="ChEBI" id="CHEBI:57957"/>
        <dbReference type="ChEBI" id="CHEBI:78847"/>
        <dbReference type="EC" id="3.6.1.54"/>
    </reaction>
</comment>
<dbReference type="Proteomes" id="UP000235346">
    <property type="component" value="Unassembled WGS sequence"/>
</dbReference>
<keyword evidence="3 10" id="KW-0997">Cell inner membrane</keyword>
<comment type="similarity">
    <text evidence="10">Belongs to the LpxH family.</text>
</comment>
<feature type="binding site" evidence="10">
    <location>
        <position position="174"/>
    </location>
    <ligand>
        <name>substrate</name>
    </ligand>
</feature>
<dbReference type="InterPro" id="IPR004843">
    <property type="entry name" value="Calcineurin-like_PHP"/>
</dbReference>
<evidence type="ECO:0000259" key="11">
    <source>
        <dbReference type="Pfam" id="PF00149"/>
    </source>
</evidence>
<dbReference type="EC" id="3.6.1.54" evidence="10"/>
<accession>A0A2N7TMB2</accession>
<keyword evidence="2 10" id="KW-0444">Lipid biosynthesis</keyword>
<feature type="binding site" evidence="10">
    <location>
        <position position="132"/>
    </location>
    <ligand>
        <name>substrate</name>
    </ligand>
</feature>
<dbReference type="Gene3D" id="3.60.21.10">
    <property type="match status" value="1"/>
</dbReference>
<evidence type="ECO:0000256" key="9">
    <source>
        <dbReference type="ARBA" id="ARBA00023211"/>
    </source>
</evidence>
<dbReference type="AlphaFoldDB" id="A0A2N7TMB2"/>
<comment type="caution">
    <text evidence="12">The sequence shown here is derived from an EMBL/GenBank/DDBJ whole genome shotgun (WGS) entry which is preliminary data.</text>
</comment>
<feature type="binding site" evidence="10">
    <location>
        <position position="41"/>
    </location>
    <ligand>
        <name>Mn(2+)</name>
        <dbReference type="ChEBI" id="CHEBI:29035"/>
        <label>2</label>
    </ligand>
</feature>
<dbReference type="HAMAP" id="MF_00575">
    <property type="entry name" value="LpxH"/>
    <property type="match status" value="1"/>
</dbReference>
<feature type="binding site" evidence="10">
    <location>
        <begin position="89"/>
        <end position="90"/>
    </location>
    <ligand>
        <name>substrate</name>
    </ligand>
</feature>
<feature type="binding site" evidence="10">
    <location>
        <position position="205"/>
    </location>
    <ligand>
        <name>Mn(2+)</name>
        <dbReference type="ChEBI" id="CHEBI:29035"/>
        <label>2</label>
    </ligand>
</feature>
<dbReference type="GO" id="GO:0030145">
    <property type="term" value="F:manganese ion binding"/>
    <property type="evidence" value="ECO:0007669"/>
    <property type="project" value="UniProtKB-UniRule"/>
</dbReference>
<feature type="binding site" evidence="10">
    <location>
        <position position="170"/>
    </location>
    <ligand>
        <name>substrate</name>
    </ligand>
</feature>
<dbReference type="OrthoDB" id="9783283at2"/>
<sequence length="252" mass="27584">MTTLLISDLHLHPGAPEITDGFLRWLEERATGVAALYLLGDFFEAWIGDDLLDLGDADPTGNATLASRVAKALHRLADDGTAIHLMHGNRDFLLGERFASAAGASLLADPAVVELGGERVLLMHGDSLCTRDEAYMAFRAQARHPQWQQQILAMPIQDRLTLAQSLRQQSGEATSNKADDIMDVTPAEVEKVMAEHGVTTLIHGHTHRPAVHELEIDGRPARRLVLGDWRPDQGWEIVVEGGGEPELRAFSL</sequence>
<evidence type="ECO:0000256" key="3">
    <source>
        <dbReference type="ARBA" id="ARBA00022519"/>
    </source>
</evidence>